<feature type="transmembrane region" description="Helical" evidence="7">
    <location>
        <begin position="193"/>
        <end position="211"/>
    </location>
</feature>
<dbReference type="GO" id="GO:0016740">
    <property type="term" value="F:transferase activity"/>
    <property type="evidence" value="ECO:0007669"/>
    <property type="project" value="UniProtKB-KW"/>
</dbReference>
<feature type="transmembrane region" description="Helical" evidence="7">
    <location>
        <begin position="339"/>
        <end position="356"/>
    </location>
</feature>
<dbReference type="Proteomes" id="UP001176883">
    <property type="component" value="Unassembled WGS sequence"/>
</dbReference>
<feature type="transmembrane region" description="Helical" evidence="7">
    <location>
        <begin position="80"/>
        <end position="99"/>
    </location>
</feature>
<sequence length="365" mass="41703">MVKIITSVLPFFLSILISFSILPRIIYISRKFKLFDKPSLRKSHRKKVPYLGGVSIFLSTIFVVLIIGSTYPLSKNILDLKLGFGLFVALFTLNLIGLKDDLVGTKPIEKFIFQILAVSFLISVSDVNILSLNGLFGIYSLNPLFSYILSLFVFILLINSFNLIDGIDGLSASISIISNLFMGFFFIKNDSIFNAIIMFSFSGATLSFLFFNFSRNLKRKIFLGDNGALCLGLISAYGIILSINQSVQIEDIATDKLFKNFQIIIMALVSYPLLDTLRVFFVRLFKGLSPFRADNNHMHHHLLKLHLSHRMSTLVIVFYTILLFLIAFMLRFLNINNHFIIILIMSMLIYFIPLISQFHKRYKHE</sequence>
<keyword evidence="3 8" id="KW-0808">Transferase</keyword>
<evidence type="ECO:0000313" key="9">
    <source>
        <dbReference type="Proteomes" id="UP001176883"/>
    </source>
</evidence>
<dbReference type="CDD" id="cd06853">
    <property type="entry name" value="GT_WecA_like"/>
    <property type="match status" value="1"/>
</dbReference>
<feature type="transmembrane region" description="Helical" evidence="7">
    <location>
        <begin position="263"/>
        <end position="282"/>
    </location>
</feature>
<gene>
    <name evidence="8" type="ORF">Q4Q35_03690</name>
</gene>
<dbReference type="PANTHER" id="PTHR22926">
    <property type="entry name" value="PHOSPHO-N-ACETYLMURAMOYL-PENTAPEPTIDE-TRANSFERASE"/>
    <property type="match status" value="1"/>
</dbReference>
<keyword evidence="2" id="KW-1003">Cell membrane</keyword>
<feature type="transmembrane region" description="Helical" evidence="7">
    <location>
        <begin position="170"/>
        <end position="187"/>
    </location>
</feature>
<feature type="transmembrane region" description="Helical" evidence="7">
    <location>
        <begin position="111"/>
        <end position="130"/>
    </location>
</feature>
<comment type="caution">
    <text evidence="8">The sequence shown here is derived from an EMBL/GenBank/DDBJ whole genome shotgun (WGS) entry which is preliminary data.</text>
</comment>
<keyword evidence="6 7" id="KW-0472">Membrane</keyword>
<dbReference type="PANTHER" id="PTHR22926:SF3">
    <property type="entry name" value="UNDECAPRENYL-PHOSPHATE ALPHA-N-ACETYLGLUCOSAMINYL 1-PHOSPHATE TRANSFERASE"/>
    <property type="match status" value="1"/>
</dbReference>
<feature type="transmembrane region" description="Helical" evidence="7">
    <location>
        <begin position="136"/>
        <end position="158"/>
    </location>
</feature>
<dbReference type="Pfam" id="PF00953">
    <property type="entry name" value="Glycos_transf_4"/>
    <property type="match status" value="1"/>
</dbReference>
<name>A0ABT8W710_9FLAO</name>
<organism evidence="8 9">
    <name type="scientific">Flavivirga aquimarina</name>
    <dbReference type="NCBI Taxonomy" id="2027862"/>
    <lineage>
        <taxon>Bacteria</taxon>
        <taxon>Pseudomonadati</taxon>
        <taxon>Bacteroidota</taxon>
        <taxon>Flavobacteriia</taxon>
        <taxon>Flavobacteriales</taxon>
        <taxon>Flavobacteriaceae</taxon>
        <taxon>Flavivirga</taxon>
    </lineage>
</organism>
<dbReference type="InterPro" id="IPR000715">
    <property type="entry name" value="Glycosyl_transferase_4"/>
</dbReference>
<feature type="transmembrane region" description="Helical" evidence="7">
    <location>
        <begin position="6"/>
        <end position="27"/>
    </location>
</feature>
<keyword evidence="9" id="KW-1185">Reference proteome</keyword>
<evidence type="ECO:0000256" key="6">
    <source>
        <dbReference type="ARBA" id="ARBA00023136"/>
    </source>
</evidence>
<dbReference type="RefSeq" id="WP_303276583.1">
    <property type="nucleotide sequence ID" value="NZ_JAUOEK010000056.1"/>
</dbReference>
<evidence type="ECO:0000256" key="3">
    <source>
        <dbReference type="ARBA" id="ARBA00022679"/>
    </source>
</evidence>
<evidence type="ECO:0000256" key="5">
    <source>
        <dbReference type="ARBA" id="ARBA00022989"/>
    </source>
</evidence>
<dbReference type="InterPro" id="IPR018480">
    <property type="entry name" value="PNAcMuramoyl-5peptid_Trfase_CS"/>
</dbReference>
<dbReference type="PROSITE" id="PS01348">
    <property type="entry name" value="MRAY_2"/>
    <property type="match status" value="1"/>
</dbReference>
<evidence type="ECO:0000256" key="2">
    <source>
        <dbReference type="ARBA" id="ARBA00022475"/>
    </source>
</evidence>
<feature type="transmembrane region" description="Helical" evidence="7">
    <location>
        <begin position="48"/>
        <end position="68"/>
    </location>
</feature>
<proteinExistence type="predicted"/>
<evidence type="ECO:0000256" key="4">
    <source>
        <dbReference type="ARBA" id="ARBA00022692"/>
    </source>
</evidence>
<protein>
    <submittedName>
        <fullName evidence="8">MraY family glycosyltransferase</fullName>
        <ecNumber evidence="8">2.7.8.-</ecNumber>
    </submittedName>
</protein>
<keyword evidence="4 7" id="KW-0812">Transmembrane</keyword>
<reference evidence="8" key="1">
    <citation type="submission" date="2023-07" db="EMBL/GenBank/DDBJ databases">
        <title>Two novel species in the genus Flavivirga.</title>
        <authorList>
            <person name="Kwon K."/>
        </authorList>
    </citation>
    <scope>NUCLEOTIDE SEQUENCE</scope>
    <source>
        <strain evidence="8">KCTC 52353</strain>
    </source>
</reference>
<keyword evidence="5 7" id="KW-1133">Transmembrane helix</keyword>
<feature type="transmembrane region" description="Helical" evidence="7">
    <location>
        <begin position="223"/>
        <end position="243"/>
    </location>
</feature>
<evidence type="ECO:0000256" key="7">
    <source>
        <dbReference type="SAM" id="Phobius"/>
    </source>
</evidence>
<accession>A0ABT8W710</accession>
<feature type="transmembrane region" description="Helical" evidence="7">
    <location>
        <begin position="314"/>
        <end position="333"/>
    </location>
</feature>
<evidence type="ECO:0000313" key="8">
    <source>
        <dbReference type="EMBL" id="MDO5968899.1"/>
    </source>
</evidence>
<dbReference type="EC" id="2.7.8.-" evidence="8"/>
<comment type="subcellular location">
    <subcellularLocation>
        <location evidence="1">Cell membrane</location>
        <topology evidence="1">Multi-pass membrane protein</topology>
    </subcellularLocation>
</comment>
<dbReference type="EMBL" id="JAUOEK010000056">
    <property type="protein sequence ID" value="MDO5968899.1"/>
    <property type="molecule type" value="Genomic_DNA"/>
</dbReference>
<evidence type="ECO:0000256" key="1">
    <source>
        <dbReference type="ARBA" id="ARBA00004651"/>
    </source>
</evidence>